<dbReference type="PANTHER" id="PTHR33337:SF36">
    <property type="entry name" value="DUF636 DOMAIN PROTEIN (AFU_ORTHOLOGUE AFUA_3G01340)"/>
    <property type="match status" value="1"/>
</dbReference>
<evidence type="ECO:0000256" key="2">
    <source>
        <dbReference type="ARBA" id="ARBA00022723"/>
    </source>
</evidence>
<keyword evidence="7" id="KW-1185">Reference proteome</keyword>
<dbReference type="PANTHER" id="PTHR33337">
    <property type="entry name" value="GFA DOMAIN-CONTAINING PROTEIN"/>
    <property type="match status" value="1"/>
</dbReference>
<evidence type="ECO:0000313" key="6">
    <source>
        <dbReference type="EMBL" id="RAL15810.1"/>
    </source>
</evidence>
<accession>A0A395I6M5</accession>
<feature type="domain" description="CENP-V/GFA" evidence="5">
    <location>
        <begin position="12"/>
        <end position="130"/>
    </location>
</feature>
<name>A0A395I6M5_ASPHC</name>
<keyword evidence="3" id="KW-0862">Zinc</keyword>
<dbReference type="VEuPathDB" id="FungiDB:BO97DRAFT_403063"/>
<dbReference type="PROSITE" id="PS51891">
    <property type="entry name" value="CENP_V_GFA"/>
    <property type="match status" value="1"/>
</dbReference>
<evidence type="ECO:0000256" key="1">
    <source>
        <dbReference type="ARBA" id="ARBA00005495"/>
    </source>
</evidence>
<keyword evidence="4" id="KW-0456">Lyase</keyword>
<evidence type="ECO:0000259" key="5">
    <source>
        <dbReference type="PROSITE" id="PS51891"/>
    </source>
</evidence>
<dbReference type="AlphaFoldDB" id="A0A395I6M5"/>
<reference evidence="6 7" key="1">
    <citation type="submission" date="2018-02" db="EMBL/GenBank/DDBJ databases">
        <title>The genomes of Aspergillus section Nigri reveals drivers in fungal speciation.</title>
        <authorList>
            <consortium name="DOE Joint Genome Institute"/>
            <person name="Vesth T.C."/>
            <person name="Nybo J."/>
            <person name="Theobald S."/>
            <person name="Brandl J."/>
            <person name="Frisvad J.C."/>
            <person name="Nielsen K.F."/>
            <person name="Lyhne E.K."/>
            <person name="Kogle M.E."/>
            <person name="Kuo A."/>
            <person name="Riley R."/>
            <person name="Clum A."/>
            <person name="Nolan M."/>
            <person name="Lipzen A."/>
            <person name="Salamov A."/>
            <person name="Henrissat B."/>
            <person name="Wiebenga A."/>
            <person name="De vries R.P."/>
            <person name="Grigoriev I.V."/>
            <person name="Mortensen U.H."/>
            <person name="Andersen M.R."/>
            <person name="Baker S.E."/>
        </authorList>
    </citation>
    <scope>NUCLEOTIDE SEQUENCE [LARGE SCALE GENOMIC DNA]</scope>
    <source>
        <strain evidence="6 7">CBS 101889</strain>
    </source>
</reference>
<dbReference type="InterPro" id="IPR006913">
    <property type="entry name" value="CENP-V/GFA"/>
</dbReference>
<dbReference type="GeneID" id="37198939"/>
<dbReference type="GO" id="GO:0016846">
    <property type="term" value="F:carbon-sulfur lyase activity"/>
    <property type="evidence" value="ECO:0007669"/>
    <property type="project" value="InterPro"/>
</dbReference>
<evidence type="ECO:0000313" key="7">
    <source>
        <dbReference type="Proteomes" id="UP000248961"/>
    </source>
</evidence>
<evidence type="ECO:0000256" key="4">
    <source>
        <dbReference type="ARBA" id="ARBA00023239"/>
    </source>
</evidence>
<evidence type="ECO:0000256" key="3">
    <source>
        <dbReference type="ARBA" id="ARBA00022833"/>
    </source>
</evidence>
<dbReference type="RefSeq" id="XP_025554964.1">
    <property type="nucleotide sequence ID" value="XM_025694650.1"/>
</dbReference>
<dbReference type="GO" id="GO:0046872">
    <property type="term" value="F:metal ion binding"/>
    <property type="evidence" value="ECO:0007669"/>
    <property type="project" value="UniProtKB-KW"/>
</dbReference>
<dbReference type="Pfam" id="PF04828">
    <property type="entry name" value="GFA"/>
    <property type="match status" value="1"/>
</dbReference>
<dbReference type="STRING" id="1450537.A0A395I6M5"/>
<proteinExistence type="inferred from homology"/>
<dbReference type="SUPFAM" id="SSF51316">
    <property type="entry name" value="Mss4-like"/>
    <property type="match status" value="1"/>
</dbReference>
<dbReference type="Proteomes" id="UP000248961">
    <property type="component" value="Unassembled WGS sequence"/>
</dbReference>
<comment type="similarity">
    <text evidence="1">Belongs to the Gfa family.</text>
</comment>
<dbReference type="EMBL" id="KZ824270">
    <property type="protein sequence ID" value="RAL15810.1"/>
    <property type="molecule type" value="Genomic_DNA"/>
</dbReference>
<organism evidence="6 7">
    <name type="scientific">Aspergillus homomorphus (strain CBS 101889)</name>
    <dbReference type="NCBI Taxonomy" id="1450537"/>
    <lineage>
        <taxon>Eukaryota</taxon>
        <taxon>Fungi</taxon>
        <taxon>Dikarya</taxon>
        <taxon>Ascomycota</taxon>
        <taxon>Pezizomycotina</taxon>
        <taxon>Eurotiomycetes</taxon>
        <taxon>Eurotiomycetidae</taxon>
        <taxon>Eurotiales</taxon>
        <taxon>Aspergillaceae</taxon>
        <taxon>Aspergillus</taxon>
        <taxon>Aspergillus subgen. Circumdati</taxon>
    </lineage>
</organism>
<gene>
    <name evidence="6" type="ORF">BO97DRAFT_403063</name>
</gene>
<dbReference type="InterPro" id="IPR011057">
    <property type="entry name" value="Mss4-like_sf"/>
</dbReference>
<dbReference type="Gene3D" id="3.90.1590.10">
    <property type="entry name" value="glutathione-dependent formaldehyde- activating enzyme (gfa)"/>
    <property type="match status" value="1"/>
</dbReference>
<dbReference type="OrthoDB" id="9985472at2759"/>
<sequence>MVTTQPQPQSPLTGGCLCQKITYRVDLPPTEPLPKIILCHCTSCKRYTGSAFSSNLVVPASSLVYTSGTPKLYLGASDRGPEVRRQFCADCGSPFTSQPGGADQIIILKTGTLDADSRARCGQLGMEIWCRSKDEWVDQVGRVKTTETNMG</sequence>
<protein>
    <recommendedName>
        <fullName evidence="5">CENP-V/GFA domain-containing protein</fullName>
    </recommendedName>
</protein>
<keyword evidence="2" id="KW-0479">Metal-binding</keyword>